<evidence type="ECO:0000256" key="1">
    <source>
        <dbReference type="ARBA" id="ARBA00007118"/>
    </source>
</evidence>
<evidence type="ECO:0000313" key="4">
    <source>
        <dbReference type="EMBL" id="NYB73307.1"/>
    </source>
</evidence>
<dbReference type="RefSeq" id="WP_179236988.1">
    <property type="nucleotide sequence ID" value="NZ_JACBNQ010000002.1"/>
</dbReference>
<dbReference type="Gene3D" id="3.40.109.10">
    <property type="entry name" value="NADH Oxidase"/>
    <property type="match status" value="1"/>
</dbReference>
<evidence type="ECO:0000313" key="5">
    <source>
        <dbReference type="Proteomes" id="UP000611629"/>
    </source>
</evidence>
<dbReference type="Proteomes" id="UP000611629">
    <property type="component" value="Unassembled WGS sequence"/>
</dbReference>
<reference evidence="4" key="1">
    <citation type="submission" date="2020-07" db="EMBL/GenBank/DDBJ databases">
        <title>Genomic analysis of a strain of Sedimentibacter Hydroxybenzoicus DSM7310.</title>
        <authorList>
            <person name="Ma S."/>
        </authorList>
    </citation>
    <scope>NUCLEOTIDE SEQUENCE</scope>
    <source>
        <strain evidence="4">DSM 7310</strain>
    </source>
</reference>
<name>A0A974BIA0_SEDHY</name>
<comment type="caution">
    <text evidence="4">The sequence shown here is derived from an EMBL/GenBank/DDBJ whole genome shotgun (WGS) entry which is preliminary data.</text>
</comment>
<dbReference type="Pfam" id="PF14512">
    <property type="entry name" value="TM1586_NiRdase"/>
    <property type="match status" value="1"/>
</dbReference>
<dbReference type="SUPFAM" id="SSF55469">
    <property type="entry name" value="FMN-dependent nitroreductase-like"/>
    <property type="match status" value="2"/>
</dbReference>
<gene>
    <name evidence="4" type="ORF">HZF24_04045</name>
</gene>
<dbReference type="InterPro" id="IPR029478">
    <property type="entry name" value="TM1586_NiRdase"/>
</dbReference>
<dbReference type="PANTHER" id="PTHR43673">
    <property type="entry name" value="NAD(P)H NITROREDUCTASE YDGI-RELATED"/>
    <property type="match status" value="1"/>
</dbReference>
<sequence length="287" mass="33201">MEYKDIISRIKSVRNYKEDTVSPEILEQLKADFEKGKRLIDDIQLEVMLKNKDEVYGNLKNIAGYNDLMIEAPHYLIFLSEDKGHYIENTGYAVQNIMLKAFESGVGSCWITIKDGEAIKEKLNINSDKKLSAIIALGYDDNKNKVLYENVSEYNPSRAEVEIVEDNVSERMRVRDLVYLGKWGEDADPDELARVGLLDAFFYARLAPSTKNRQPWRFIYDNGTVVLTLRKDENVNEYEQKVDTGIVMLYFKLIVDSTLFNLEWKFGNPDKDYEISSDYEIVAYCIS</sequence>
<accession>A0A974BIA0</accession>
<dbReference type="PANTHER" id="PTHR43673:SF10">
    <property type="entry name" value="NADH DEHYDROGENASE_NAD(P)H NITROREDUCTASE XCC3605-RELATED"/>
    <property type="match status" value="1"/>
</dbReference>
<comment type="similarity">
    <text evidence="1">Belongs to the nitroreductase family.</text>
</comment>
<organism evidence="4 5">
    <name type="scientific">Sedimentibacter hydroxybenzoicus DSM 7310</name>
    <dbReference type="NCBI Taxonomy" id="1123245"/>
    <lineage>
        <taxon>Bacteria</taxon>
        <taxon>Bacillati</taxon>
        <taxon>Bacillota</taxon>
        <taxon>Tissierellia</taxon>
        <taxon>Sedimentibacter</taxon>
    </lineage>
</organism>
<evidence type="ECO:0000256" key="2">
    <source>
        <dbReference type="ARBA" id="ARBA00023002"/>
    </source>
</evidence>
<dbReference type="Gene3D" id="3.40.109.30">
    <property type="entry name" value="putative nitroreductase (tm1586), domain 2"/>
    <property type="match status" value="1"/>
</dbReference>
<proteinExistence type="inferred from homology"/>
<evidence type="ECO:0000259" key="3">
    <source>
        <dbReference type="Pfam" id="PF14512"/>
    </source>
</evidence>
<protein>
    <submittedName>
        <fullName evidence="4">Nitroreductase family protein</fullName>
    </submittedName>
</protein>
<feature type="domain" description="Putative nitroreductase TM1586" evidence="3">
    <location>
        <begin position="7"/>
        <end position="253"/>
    </location>
</feature>
<keyword evidence="2" id="KW-0560">Oxidoreductase</keyword>
<dbReference type="EMBL" id="JACBNQ010000002">
    <property type="protein sequence ID" value="NYB73307.1"/>
    <property type="molecule type" value="Genomic_DNA"/>
</dbReference>
<dbReference type="GO" id="GO:0016491">
    <property type="term" value="F:oxidoreductase activity"/>
    <property type="evidence" value="ECO:0007669"/>
    <property type="project" value="UniProtKB-KW"/>
</dbReference>
<dbReference type="AlphaFoldDB" id="A0A974BIA0"/>
<keyword evidence="5" id="KW-1185">Reference proteome</keyword>
<dbReference type="InterPro" id="IPR000415">
    <property type="entry name" value="Nitroreductase-like"/>
</dbReference>